<evidence type="ECO:0000256" key="6">
    <source>
        <dbReference type="SAM" id="MobiDB-lite"/>
    </source>
</evidence>
<gene>
    <name evidence="7" type="ORF">CJN711_LOCUS26724</name>
</gene>
<dbReference type="AlphaFoldDB" id="A0A815SH70"/>
<dbReference type="GO" id="GO:0008270">
    <property type="term" value="F:zinc ion binding"/>
    <property type="evidence" value="ECO:0007669"/>
    <property type="project" value="UniProtKB-KW"/>
</dbReference>
<dbReference type="PANTHER" id="PTHR22770">
    <property type="entry name" value="UBIQUITIN CONJUGATING ENZYME 7 INTERACTING PROTEIN-RELATED"/>
    <property type="match status" value="1"/>
</dbReference>
<organism evidence="7 8">
    <name type="scientific">Rotaria magnacalcarata</name>
    <dbReference type="NCBI Taxonomy" id="392030"/>
    <lineage>
        <taxon>Eukaryota</taxon>
        <taxon>Metazoa</taxon>
        <taxon>Spiralia</taxon>
        <taxon>Gnathifera</taxon>
        <taxon>Rotifera</taxon>
        <taxon>Eurotatoria</taxon>
        <taxon>Bdelloidea</taxon>
        <taxon>Philodinida</taxon>
        <taxon>Philodinidae</taxon>
        <taxon>Rotaria</taxon>
    </lineage>
</organism>
<accession>A0A815SH70</accession>
<keyword evidence="4" id="KW-0833">Ubl conjugation pathway</keyword>
<dbReference type="InterPro" id="IPR051628">
    <property type="entry name" value="LUBAC_E3_Ligases"/>
</dbReference>
<protein>
    <submittedName>
        <fullName evidence="7">Uncharacterized protein</fullName>
    </submittedName>
</protein>
<keyword evidence="2" id="KW-0479">Metal-binding</keyword>
<dbReference type="EMBL" id="CAJNOV010012571">
    <property type="protein sequence ID" value="CAF1491278.1"/>
    <property type="molecule type" value="Genomic_DNA"/>
</dbReference>
<comment type="caution">
    <text evidence="7">The sequence shown here is derived from an EMBL/GenBank/DDBJ whole genome shotgun (WGS) entry which is preliminary data.</text>
</comment>
<keyword evidence="5" id="KW-0862">Zinc</keyword>
<evidence type="ECO:0000313" key="7">
    <source>
        <dbReference type="EMBL" id="CAF1491278.1"/>
    </source>
</evidence>
<reference evidence="7" key="1">
    <citation type="submission" date="2021-02" db="EMBL/GenBank/DDBJ databases">
        <authorList>
            <person name="Nowell W R."/>
        </authorList>
    </citation>
    <scope>NUCLEOTIDE SEQUENCE</scope>
</reference>
<name>A0A815SH70_9BILA</name>
<evidence type="ECO:0000256" key="1">
    <source>
        <dbReference type="ARBA" id="ARBA00004906"/>
    </source>
</evidence>
<sequence length="426" mass="49636">MSRSSKTYSCSICIYIQSIDIAKCEMCKTPNSFRSKSKRTEDFTYDDTKVACPVCTFVNGGRHIRVCEMCGHEFDADDFPTKKFRTNKHDNNDEVKDSDDNNYDDETYKTPMSQNKEKKQKSIEAVEKPMNDAELRSYYNEYINILKEQRQQKRLSSDKQLHEIILKLFHSLQYKNEQSEGQLVFPYCQICYDQEEPVITMNACGHRVICPDDFHQYLSTRIRDGDLLPWIPCPAEVCSVPCDAKNIIEDGRLTHAELLSFITTYMLKKLSRNENFITCIQCQQGGFLQFGEPRKQEVTCQICNIKQTIEKGTDGDLDITFKQMIQSGHIRECPTCRLLTLKEKGLCNVIECAKCGIWWNWRTREQGHNGKDLKQRARTNGTLWEPGELWYQQDLERNNPAEFKALLERNGIKYDPNYVRGGWNED</sequence>
<dbReference type="SUPFAM" id="SSF57850">
    <property type="entry name" value="RING/U-box"/>
    <property type="match status" value="1"/>
</dbReference>
<feature type="region of interest" description="Disordered" evidence="6">
    <location>
        <begin position="81"/>
        <end position="121"/>
    </location>
</feature>
<feature type="compositionally biased region" description="Basic and acidic residues" evidence="6">
    <location>
        <begin position="87"/>
        <end position="99"/>
    </location>
</feature>
<evidence type="ECO:0000256" key="2">
    <source>
        <dbReference type="ARBA" id="ARBA00022723"/>
    </source>
</evidence>
<evidence type="ECO:0000256" key="4">
    <source>
        <dbReference type="ARBA" id="ARBA00022786"/>
    </source>
</evidence>
<dbReference type="Proteomes" id="UP000663855">
    <property type="component" value="Unassembled WGS sequence"/>
</dbReference>
<evidence type="ECO:0000313" key="8">
    <source>
        <dbReference type="Proteomes" id="UP000663855"/>
    </source>
</evidence>
<keyword evidence="3" id="KW-0863">Zinc-finger</keyword>
<evidence type="ECO:0000256" key="5">
    <source>
        <dbReference type="ARBA" id="ARBA00022833"/>
    </source>
</evidence>
<evidence type="ECO:0000256" key="3">
    <source>
        <dbReference type="ARBA" id="ARBA00022771"/>
    </source>
</evidence>
<comment type="pathway">
    <text evidence="1">Protein modification; protein ubiquitination.</text>
</comment>
<proteinExistence type="predicted"/>